<evidence type="ECO:0000313" key="8">
    <source>
        <dbReference type="Proteomes" id="UP000460318"/>
    </source>
</evidence>
<dbReference type="RefSeq" id="WP_160497453.1">
    <property type="nucleotide sequence ID" value="NZ_WUBI01000001.1"/>
</dbReference>
<keyword evidence="5" id="KW-0449">Lipoprotein</keyword>
<dbReference type="InterPro" id="IPR050490">
    <property type="entry name" value="Bact_solute-bd_prot1"/>
</dbReference>
<keyword evidence="4" id="KW-0564">Palmitate</keyword>
<name>A0A7X3IJZ0_9BACL</name>
<dbReference type="PANTHER" id="PTHR43649:SF33">
    <property type="entry name" value="POLYGALACTURONAN_RHAMNOGALACTURONAN-BINDING PROTEIN YTCQ"/>
    <property type="match status" value="1"/>
</dbReference>
<protein>
    <submittedName>
        <fullName evidence="7">Extracellular solute-binding protein</fullName>
    </submittedName>
</protein>
<dbReference type="Proteomes" id="UP000460318">
    <property type="component" value="Unassembled WGS sequence"/>
</dbReference>
<dbReference type="Pfam" id="PF01547">
    <property type="entry name" value="SBP_bac_1"/>
    <property type="match status" value="1"/>
</dbReference>
<evidence type="ECO:0000256" key="3">
    <source>
        <dbReference type="ARBA" id="ARBA00023136"/>
    </source>
</evidence>
<gene>
    <name evidence="7" type="ORF">GRF59_10145</name>
</gene>
<feature type="signal peptide" evidence="6">
    <location>
        <begin position="1"/>
        <end position="29"/>
    </location>
</feature>
<feature type="chain" id="PRO_5030619232" evidence="6">
    <location>
        <begin position="30"/>
        <end position="442"/>
    </location>
</feature>
<dbReference type="PANTHER" id="PTHR43649">
    <property type="entry name" value="ARABINOSE-BINDING PROTEIN-RELATED"/>
    <property type="match status" value="1"/>
</dbReference>
<evidence type="ECO:0000256" key="5">
    <source>
        <dbReference type="ARBA" id="ARBA00023288"/>
    </source>
</evidence>
<proteinExistence type="predicted"/>
<dbReference type="SUPFAM" id="SSF53850">
    <property type="entry name" value="Periplasmic binding protein-like II"/>
    <property type="match status" value="1"/>
</dbReference>
<evidence type="ECO:0000313" key="7">
    <source>
        <dbReference type="EMBL" id="MWV43995.1"/>
    </source>
</evidence>
<dbReference type="Gene3D" id="3.40.190.10">
    <property type="entry name" value="Periplasmic binding protein-like II"/>
    <property type="match status" value="2"/>
</dbReference>
<keyword evidence="1" id="KW-1003">Cell membrane</keyword>
<comment type="caution">
    <text evidence="7">The sequence shown here is derived from an EMBL/GenBank/DDBJ whole genome shotgun (WGS) entry which is preliminary data.</text>
</comment>
<reference evidence="7 8" key="1">
    <citation type="submission" date="2019-12" db="EMBL/GenBank/DDBJ databases">
        <title>Paenibacillus sp. nov., an endophytic bacterium isolated from the stem of Dendrobium.</title>
        <authorList>
            <person name="Zhao R."/>
        </authorList>
    </citation>
    <scope>NUCLEOTIDE SEQUENCE [LARGE SCALE GENOMIC DNA]</scope>
    <source>
        <strain evidence="7 8">HJL G12</strain>
    </source>
</reference>
<dbReference type="InterPro" id="IPR006059">
    <property type="entry name" value="SBP"/>
</dbReference>
<keyword evidence="2 6" id="KW-0732">Signal</keyword>
<evidence type="ECO:0000256" key="1">
    <source>
        <dbReference type="ARBA" id="ARBA00022475"/>
    </source>
</evidence>
<keyword evidence="3" id="KW-0472">Membrane</keyword>
<organism evidence="7 8">
    <name type="scientific">Paenibacillus dendrobii</name>
    <dbReference type="NCBI Taxonomy" id="2691084"/>
    <lineage>
        <taxon>Bacteria</taxon>
        <taxon>Bacillati</taxon>
        <taxon>Bacillota</taxon>
        <taxon>Bacilli</taxon>
        <taxon>Bacillales</taxon>
        <taxon>Paenibacillaceae</taxon>
        <taxon>Paenibacillus</taxon>
    </lineage>
</organism>
<sequence length="442" mass="49178">MHHMKPLKSLTVALVALFGISGLVGCSGAKDQSTGGDIKEQGTTKKDVTITFVGSQNWLNKGSKIDSELNEAFTKETGIKVDMQVIPDDQYANVLKTKLASGEAPDIFMVSAGVGAQKFLPEKYFADLSNEKWVSRYVPYAKAGSTIDGKVMGFMTWSVDGWGMLYNTKIFDKYHLTVPKTFDEFTQSMDTLKANNITPIYEVGKEAWHWGIWLSQMGAVAEKNNPGLYDKLNSNQIKFTDVKEFETSLTQFKEMYDKGYFGKNPISNTWDSGYEAMGKEQAATFLGYTSYQNEIAGKFPDSNANDWKMYPIPLADNNVFSHSAGGNMRVAYKDSKNLDSVKAFFDFLARPENLKKYYEARPDIQTAPSFTDVEAKPTESGKSLVENAPGGDGMDMEYGVLYWDNTVVGKYIQDMMLGGLSPKQVLESIDRDRAKLFSATGK</sequence>
<dbReference type="PROSITE" id="PS51257">
    <property type="entry name" value="PROKAR_LIPOPROTEIN"/>
    <property type="match status" value="1"/>
</dbReference>
<dbReference type="EMBL" id="WUBI01000001">
    <property type="protein sequence ID" value="MWV43995.1"/>
    <property type="molecule type" value="Genomic_DNA"/>
</dbReference>
<accession>A0A7X3IJZ0</accession>
<keyword evidence="8" id="KW-1185">Reference proteome</keyword>
<dbReference type="AlphaFoldDB" id="A0A7X3IJZ0"/>
<evidence type="ECO:0000256" key="6">
    <source>
        <dbReference type="SAM" id="SignalP"/>
    </source>
</evidence>
<evidence type="ECO:0000256" key="2">
    <source>
        <dbReference type="ARBA" id="ARBA00022729"/>
    </source>
</evidence>
<evidence type="ECO:0000256" key="4">
    <source>
        <dbReference type="ARBA" id="ARBA00023139"/>
    </source>
</evidence>